<feature type="region of interest" description="Disordered" evidence="2">
    <location>
        <begin position="171"/>
        <end position="203"/>
    </location>
</feature>
<dbReference type="InterPro" id="IPR041522">
    <property type="entry name" value="CdaR_GGDEF"/>
</dbReference>
<name>A0A2I9CVX5_9DEIO</name>
<evidence type="ECO:0000256" key="2">
    <source>
        <dbReference type="SAM" id="MobiDB-lite"/>
    </source>
</evidence>
<dbReference type="EMBL" id="BFAG01000007">
    <property type="protein sequence ID" value="GBF06113.1"/>
    <property type="molecule type" value="Genomic_DNA"/>
</dbReference>
<dbReference type="PANTHER" id="PTHR33744:SF1">
    <property type="entry name" value="DNA-BINDING TRANSCRIPTIONAL ACTIVATOR ADER"/>
    <property type="match status" value="1"/>
</dbReference>
<evidence type="ECO:0000313" key="7">
    <source>
        <dbReference type="Proteomes" id="UP000236569"/>
    </source>
</evidence>
<keyword evidence="7" id="KW-1185">Reference proteome</keyword>
<sequence>MRVADLLALPVCAQARVVVPGVDLTREVRLAHVVDVPDAQRWVRPDILLLTTGLSWPREPGALTRLGEDLARHRPAAVVLAVPHFFPAFPPEVAGALAARGIPALELPWDVPFAAVVQSAHEFILRAQAGVLERSEAIHRALTRAALSGSLADVAATLSAQLGRPAALLDAGGHALTPGPAPDPTAARQALERPGSGPRPLAGGTLVPVLLRGSREGGVWVEGAGDLEVRSAEHAATVAALLLLAQRDLEVREARLGYAFVDTLLEGRFSADSTAQERARRLGFDPAGSYRVALLVLDAPLPLSPEGFARRERAAGRVREVLTSLGAAPLVSVSLNHVWFLLPERVSPGQVWAWARLGWEAEDGDPSPGGMVYGRARSGADGVAQGRAEVLTLAAYARPGELRSYAEVLVPRALSGDRDAQADLVGSLLSPLRAARGGEALITTVRALCDTGFAQSEAAARLGIHGNTLRYRMDRVETLTGRPLDDPATRSLWWLALQLDALTA</sequence>
<evidence type="ECO:0000259" key="3">
    <source>
        <dbReference type="Pfam" id="PF07905"/>
    </source>
</evidence>
<reference evidence="7" key="1">
    <citation type="submission" date="2018-01" db="EMBL/GenBank/DDBJ databases">
        <title>Draft Genome Sequence of the Radioresistant Bacterium Deinococcus aerius TR0125, Isolated from the Higher Atmosphere above Japan.</title>
        <authorList>
            <person name="Satoh K."/>
            <person name="Arai H."/>
            <person name="Sanzen T."/>
            <person name="Kawaguchi Y."/>
            <person name="Hayashi H."/>
            <person name="Yokobori S."/>
            <person name="Yamagishi A."/>
            <person name="Oono Y."/>
            <person name="Narumi I."/>
        </authorList>
    </citation>
    <scope>NUCLEOTIDE SEQUENCE [LARGE SCALE GENOMIC DNA]</scope>
    <source>
        <strain evidence="7">TR0125</strain>
    </source>
</reference>
<dbReference type="Proteomes" id="UP000236569">
    <property type="component" value="Unassembled WGS sequence"/>
</dbReference>
<organism evidence="6 7">
    <name type="scientific">Deinococcus aerius</name>
    <dbReference type="NCBI Taxonomy" id="200253"/>
    <lineage>
        <taxon>Bacteria</taxon>
        <taxon>Thermotogati</taxon>
        <taxon>Deinococcota</taxon>
        <taxon>Deinococci</taxon>
        <taxon>Deinococcales</taxon>
        <taxon>Deinococcaceae</taxon>
        <taxon>Deinococcus</taxon>
    </lineage>
</organism>
<dbReference type="Pfam" id="PF07905">
    <property type="entry name" value="PucR"/>
    <property type="match status" value="1"/>
</dbReference>
<dbReference type="OrthoDB" id="142218at2"/>
<evidence type="ECO:0000259" key="4">
    <source>
        <dbReference type="Pfam" id="PF13556"/>
    </source>
</evidence>
<evidence type="ECO:0000256" key="1">
    <source>
        <dbReference type="ARBA" id="ARBA00006754"/>
    </source>
</evidence>
<accession>A0A2I9CVX5</accession>
<dbReference type="Gene3D" id="1.10.10.2840">
    <property type="entry name" value="PucR C-terminal helix-turn-helix domain"/>
    <property type="match status" value="1"/>
</dbReference>
<dbReference type="RefSeq" id="WP_103129510.1">
    <property type="nucleotide sequence ID" value="NZ_BFAG01000007.1"/>
</dbReference>
<dbReference type="PANTHER" id="PTHR33744">
    <property type="entry name" value="CARBOHYDRATE DIACID REGULATOR"/>
    <property type="match status" value="1"/>
</dbReference>
<feature type="domain" description="Purine catabolism PurC-like" evidence="3">
    <location>
        <begin position="5"/>
        <end position="124"/>
    </location>
</feature>
<protein>
    <submittedName>
        <fullName evidence="6">Transcriptional regulator, CdaR family</fullName>
    </submittedName>
</protein>
<feature type="domain" description="CdaR GGDEF-like" evidence="5">
    <location>
        <begin position="267"/>
        <end position="389"/>
    </location>
</feature>
<feature type="domain" description="PucR C-terminal helix-turn-helix" evidence="4">
    <location>
        <begin position="441"/>
        <end position="498"/>
    </location>
</feature>
<dbReference type="InterPro" id="IPR025736">
    <property type="entry name" value="PucR_C-HTH_dom"/>
</dbReference>
<dbReference type="InterPro" id="IPR012914">
    <property type="entry name" value="PucR_dom"/>
</dbReference>
<comment type="caution">
    <text evidence="6">The sequence shown here is derived from an EMBL/GenBank/DDBJ whole genome shotgun (WGS) entry which is preliminary data.</text>
</comment>
<gene>
    <name evidence="6" type="ORF">DAERI_070111</name>
</gene>
<proteinExistence type="inferred from homology"/>
<dbReference type="Pfam" id="PF13556">
    <property type="entry name" value="HTH_30"/>
    <property type="match status" value="1"/>
</dbReference>
<dbReference type="AlphaFoldDB" id="A0A2I9CVX5"/>
<evidence type="ECO:0000313" key="6">
    <source>
        <dbReference type="EMBL" id="GBF06113.1"/>
    </source>
</evidence>
<dbReference type="InterPro" id="IPR051448">
    <property type="entry name" value="CdaR-like_regulators"/>
</dbReference>
<dbReference type="Pfam" id="PF17853">
    <property type="entry name" value="GGDEF_2"/>
    <property type="match status" value="1"/>
</dbReference>
<dbReference type="InterPro" id="IPR042070">
    <property type="entry name" value="PucR_C-HTH_sf"/>
</dbReference>
<evidence type="ECO:0000259" key="5">
    <source>
        <dbReference type="Pfam" id="PF17853"/>
    </source>
</evidence>
<comment type="similarity">
    <text evidence="1">Belongs to the CdaR family.</text>
</comment>